<dbReference type="SUPFAM" id="SSF46785">
    <property type="entry name" value="Winged helix' DNA-binding domain"/>
    <property type="match status" value="1"/>
</dbReference>
<dbReference type="Proteomes" id="UP001156694">
    <property type="component" value="Unassembled WGS sequence"/>
</dbReference>
<comment type="caution">
    <text evidence="7">The sequence shown here is derived from an EMBL/GenBank/DDBJ whole genome shotgun (WGS) entry which is preliminary data.</text>
</comment>
<dbReference type="InterPro" id="IPR036390">
    <property type="entry name" value="WH_DNA-bd_sf"/>
</dbReference>
<keyword evidence="6" id="KW-0804">Transcription</keyword>
<dbReference type="Gene3D" id="1.10.10.10">
    <property type="entry name" value="Winged helix-like DNA-binding domain superfamily/Winged helix DNA-binding domain"/>
    <property type="match status" value="1"/>
</dbReference>
<dbReference type="InterPro" id="IPR043135">
    <property type="entry name" value="Fur_C"/>
</dbReference>
<keyword evidence="3" id="KW-0862">Zinc</keyword>
<keyword evidence="7" id="KW-0067">ATP-binding</keyword>
<proteinExistence type="inferred from homology"/>
<protein>
    <submittedName>
        <fullName evidence="7">ABC transporter ATP-binding protein</fullName>
    </submittedName>
</protein>
<evidence type="ECO:0000256" key="2">
    <source>
        <dbReference type="ARBA" id="ARBA00022491"/>
    </source>
</evidence>
<dbReference type="InterPro" id="IPR036388">
    <property type="entry name" value="WH-like_DNA-bd_sf"/>
</dbReference>
<keyword evidence="4" id="KW-0805">Transcription regulation</keyword>
<accession>A0ABQ5VSP7</accession>
<evidence type="ECO:0000256" key="1">
    <source>
        <dbReference type="ARBA" id="ARBA00007957"/>
    </source>
</evidence>
<evidence type="ECO:0000256" key="4">
    <source>
        <dbReference type="ARBA" id="ARBA00023015"/>
    </source>
</evidence>
<sequence length="159" mass="17476">MRSFEIHDHDHCVDTALNIAKERCAAEKLQLTPTRLRVLEILLHQHRAIGAYEILAQLDAEGLGSQPPVAYRALDFLVKQGFAHKIEKLNAFVACSQPAVAHRPGFLICRCCDKVAEEPSLADARVSDTALSAGFEIESAVIEIEGLCIECKEHGEKCA</sequence>
<name>A0ABQ5VSP7_9RHOB</name>
<evidence type="ECO:0000256" key="6">
    <source>
        <dbReference type="ARBA" id="ARBA00023163"/>
    </source>
</evidence>
<dbReference type="RefSeq" id="WP_284375872.1">
    <property type="nucleotide sequence ID" value="NZ_BSNN01000002.1"/>
</dbReference>
<dbReference type="InterPro" id="IPR002481">
    <property type="entry name" value="FUR"/>
</dbReference>
<evidence type="ECO:0000313" key="8">
    <source>
        <dbReference type="Proteomes" id="UP001156694"/>
    </source>
</evidence>
<dbReference type="EMBL" id="BSNN01000002">
    <property type="protein sequence ID" value="GLQ34206.1"/>
    <property type="molecule type" value="Genomic_DNA"/>
</dbReference>
<comment type="similarity">
    <text evidence="1">Belongs to the Fur family.</text>
</comment>
<dbReference type="PANTHER" id="PTHR33202">
    <property type="entry name" value="ZINC UPTAKE REGULATION PROTEIN"/>
    <property type="match status" value="1"/>
</dbReference>
<evidence type="ECO:0000256" key="5">
    <source>
        <dbReference type="ARBA" id="ARBA00023125"/>
    </source>
</evidence>
<keyword evidence="8" id="KW-1185">Reference proteome</keyword>
<dbReference type="PANTHER" id="PTHR33202:SF6">
    <property type="entry name" value="ZINC UPTAKE REGULATION PROTEIN"/>
    <property type="match status" value="1"/>
</dbReference>
<keyword evidence="7" id="KW-0547">Nucleotide-binding</keyword>
<evidence type="ECO:0000256" key="3">
    <source>
        <dbReference type="ARBA" id="ARBA00022833"/>
    </source>
</evidence>
<dbReference type="Gene3D" id="3.30.1490.190">
    <property type="match status" value="1"/>
</dbReference>
<keyword evidence="2" id="KW-0678">Repressor</keyword>
<evidence type="ECO:0000313" key="7">
    <source>
        <dbReference type="EMBL" id="GLQ34206.1"/>
    </source>
</evidence>
<gene>
    <name evidence="7" type="primary">zur</name>
    <name evidence="7" type="ORF">GCM10007939_04890</name>
</gene>
<dbReference type="GO" id="GO:0005524">
    <property type="term" value="F:ATP binding"/>
    <property type="evidence" value="ECO:0007669"/>
    <property type="project" value="UniProtKB-KW"/>
</dbReference>
<organism evidence="7 8">
    <name type="scientific">Amylibacter marinus</name>
    <dbReference type="NCBI Taxonomy" id="1475483"/>
    <lineage>
        <taxon>Bacteria</taxon>
        <taxon>Pseudomonadati</taxon>
        <taxon>Pseudomonadota</taxon>
        <taxon>Alphaproteobacteria</taxon>
        <taxon>Rhodobacterales</taxon>
        <taxon>Paracoccaceae</taxon>
        <taxon>Amylibacter</taxon>
    </lineage>
</organism>
<keyword evidence="5" id="KW-0238">DNA-binding</keyword>
<reference evidence="8" key="1">
    <citation type="journal article" date="2019" name="Int. J. Syst. Evol. Microbiol.">
        <title>The Global Catalogue of Microorganisms (GCM) 10K type strain sequencing project: providing services to taxonomists for standard genome sequencing and annotation.</title>
        <authorList>
            <consortium name="The Broad Institute Genomics Platform"/>
            <consortium name="The Broad Institute Genome Sequencing Center for Infectious Disease"/>
            <person name="Wu L."/>
            <person name="Ma J."/>
        </authorList>
    </citation>
    <scope>NUCLEOTIDE SEQUENCE [LARGE SCALE GENOMIC DNA]</scope>
    <source>
        <strain evidence="8">NBRC 110140</strain>
    </source>
</reference>